<dbReference type="SUPFAM" id="SSF52540">
    <property type="entry name" value="P-loop containing nucleoside triphosphate hydrolases"/>
    <property type="match status" value="1"/>
</dbReference>
<dbReference type="STRING" id="81479.RA876_05085"/>
<evidence type="ECO:0000256" key="2">
    <source>
        <dbReference type="ARBA" id="ARBA00022475"/>
    </source>
</evidence>
<comment type="caution">
    <text evidence="6">The sequence shown here is derived from an EMBL/GenBank/DDBJ whole genome shotgun (WGS) entry which is preliminary data.</text>
</comment>
<evidence type="ECO:0000313" key="7">
    <source>
        <dbReference type="Proteomes" id="UP000185911"/>
    </source>
</evidence>
<keyword evidence="4" id="KW-0067">ATP-binding</keyword>
<dbReference type="AlphaFoldDB" id="A0A1Q8YD57"/>
<organism evidence="6 7">
    <name type="scientific">Rhodoferax antarcticus ANT.BR</name>
    <dbReference type="NCBI Taxonomy" id="1111071"/>
    <lineage>
        <taxon>Bacteria</taxon>
        <taxon>Pseudomonadati</taxon>
        <taxon>Pseudomonadota</taxon>
        <taxon>Betaproteobacteria</taxon>
        <taxon>Burkholderiales</taxon>
        <taxon>Comamonadaceae</taxon>
        <taxon>Rhodoferax</taxon>
    </lineage>
</organism>
<feature type="domain" description="ABC transporter" evidence="5">
    <location>
        <begin position="19"/>
        <end position="223"/>
    </location>
</feature>
<dbReference type="InterPro" id="IPR051782">
    <property type="entry name" value="ABC_Transporter_VariousFunc"/>
</dbReference>
<dbReference type="Proteomes" id="UP000185911">
    <property type="component" value="Unassembled WGS sequence"/>
</dbReference>
<sequence length="223" mass="23867">MPTMMSPSSPACAPADAVLRVAGLGFAYPQQVLFEAFGAQIPGGVTLLLGSDGSGKTTLLRLLAGDLSASTGSLQLQGTSAQDQPLAYRSQVYWQESASQAFDALTALAYFEQQRKRYPAFLPANAPELQALLDGLSLTEHLTKPLYMLSTGGKRKVWLAGAFAAGAKLTLLDEPFAALDKPSIRFVQQQLAQAAQQRERAWVVAHYESLDDVPLALVIDLDA</sequence>
<dbReference type="InterPro" id="IPR003593">
    <property type="entry name" value="AAA+_ATPase"/>
</dbReference>
<evidence type="ECO:0000256" key="1">
    <source>
        <dbReference type="ARBA" id="ARBA00022448"/>
    </source>
</evidence>
<keyword evidence="2" id="KW-1003">Cell membrane</keyword>
<keyword evidence="1" id="KW-0813">Transport</keyword>
<keyword evidence="7" id="KW-1185">Reference proteome</keyword>
<proteinExistence type="predicted"/>
<dbReference type="PANTHER" id="PTHR42939:SF1">
    <property type="entry name" value="ABC TRANSPORTER ATP-BINDING PROTEIN ALBC-RELATED"/>
    <property type="match status" value="1"/>
</dbReference>
<dbReference type="RefSeq" id="WP_241839104.1">
    <property type="nucleotide sequence ID" value="NZ_MSYM01000013.1"/>
</dbReference>
<dbReference type="GO" id="GO:0016887">
    <property type="term" value="F:ATP hydrolysis activity"/>
    <property type="evidence" value="ECO:0007669"/>
    <property type="project" value="InterPro"/>
</dbReference>
<dbReference type="InterPro" id="IPR003439">
    <property type="entry name" value="ABC_transporter-like_ATP-bd"/>
</dbReference>
<evidence type="ECO:0000313" key="6">
    <source>
        <dbReference type="EMBL" id="OLP05933.1"/>
    </source>
</evidence>
<name>A0A1Q8YD57_9BURK</name>
<dbReference type="GO" id="GO:0005524">
    <property type="term" value="F:ATP binding"/>
    <property type="evidence" value="ECO:0007669"/>
    <property type="project" value="UniProtKB-KW"/>
</dbReference>
<dbReference type="EMBL" id="MSYM01000013">
    <property type="protein sequence ID" value="OLP05933.1"/>
    <property type="molecule type" value="Genomic_DNA"/>
</dbReference>
<evidence type="ECO:0000259" key="5">
    <source>
        <dbReference type="PROSITE" id="PS50893"/>
    </source>
</evidence>
<evidence type="ECO:0000256" key="3">
    <source>
        <dbReference type="ARBA" id="ARBA00022741"/>
    </source>
</evidence>
<dbReference type="SMART" id="SM00382">
    <property type="entry name" value="AAA"/>
    <property type="match status" value="1"/>
</dbReference>
<dbReference type="Gene3D" id="3.40.50.300">
    <property type="entry name" value="P-loop containing nucleotide triphosphate hydrolases"/>
    <property type="match status" value="1"/>
</dbReference>
<keyword evidence="2" id="KW-0472">Membrane</keyword>
<accession>A0A1Q8YD57</accession>
<dbReference type="PANTHER" id="PTHR42939">
    <property type="entry name" value="ABC TRANSPORTER ATP-BINDING PROTEIN ALBC-RELATED"/>
    <property type="match status" value="1"/>
</dbReference>
<dbReference type="InterPro" id="IPR027417">
    <property type="entry name" value="P-loop_NTPase"/>
</dbReference>
<evidence type="ECO:0000256" key="4">
    <source>
        <dbReference type="ARBA" id="ARBA00022840"/>
    </source>
</evidence>
<dbReference type="Pfam" id="PF00005">
    <property type="entry name" value="ABC_tran"/>
    <property type="match status" value="1"/>
</dbReference>
<dbReference type="PROSITE" id="PS50893">
    <property type="entry name" value="ABC_TRANSPORTER_2"/>
    <property type="match status" value="1"/>
</dbReference>
<gene>
    <name evidence="6" type="ORF">BLL52_2162</name>
</gene>
<protein>
    <submittedName>
        <fullName evidence="6">ABC transporter family protein</fullName>
    </submittedName>
</protein>
<reference evidence="6 7" key="1">
    <citation type="submission" date="2017-01" db="EMBL/GenBank/DDBJ databases">
        <title>Genome sequence of Rhodoferax antarcticus ANT.BR, a psychrophilic purple nonsulfur bacterium from an Antarctic microbial mat.</title>
        <authorList>
            <person name="Baker J."/>
            <person name="Riester C."/>
            <person name="Skinner B."/>
            <person name="Newell A."/>
            <person name="Swingley W."/>
            <person name="Madigan M."/>
            <person name="Jung D."/>
            <person name="Asao M."/>
            <person name="Chen M."/>
            <person name="Loughlin P."/>
            <person name="Pan H."/>
            <person name="Lin S."/>
            <person name="Li N."/>
            <person name="Shaw J."/>
            <person name="Prado M."/>
            <person name="Sherman C."/>
            <person name="Li X."/>
            <person name="Tang J."/>
            <person name="Blankenship R."/>
            <person name="Zhao T."/>
            <person name="Touchman J."/>
            <person name="Sattley M."/>
        </authorList>
    </citation>
    <scope>NUCLEOTIDE SEQUENCE [LARGE SCALE GENOMIC DNA]</scope>
    <source>
        <strain evidence="6 7">ANT.BR</strain>
    </source>
</reference>
<keyword evidence="3" id="KW-0547">Nucleotide-binding</keyword>